<feature type="compositionally biased region" description="Basic and acidic residues" evidence="8">
    <location>
        <begin position="30"/>
        <end position="40"/>
    </location>
</feature>
<evidence type="ECO:0000256" key="1">
    <source>
        <dbReference type="ARBA" id="ARBA00004123"/>
    </source>
</evidence>
<dbReference type="InterPro" id="IPR036236">
    <property type="entry name" value="Znf_C2H2_sf"/>
</dbReference>
<dbReference type="SUPFAM" id="SSF57667">
    <property type="entry name" value="beta-beta-alpha zinc fingers"/>
    <property type="match status" value="1"/>
</dbReference>
<keyword evidence="2" id="KW-0479">Metal-binding</keyword>
<evidence type="ECO:0000256" key="3">
    <source>
        <dbReference type="ARBA" id="ARBA00022737"/>
    </source>
</evidence>
<dbReference type="Pfam" id="PF00096">
    <property type="entry name" value="zf-C2H2"/>
    <property type="match status" value="2"/>
</dbReference>
<dbReference type="GO" id="GO:0008270">
    <property type="term" value="F:zinc ion binding"/>
    <property type="evidence" value="ECO:0007669"/>
    <property type="project" value="UniProtKB-KW"/>
</dbReference>
<name>A0A2S2PSY1_SCHGA</name>
<keyword evidence="6" id="KW-0539">Nucleus</keyword>
<keyword evidence="4 7" id="KW-0863">Zinc-finger</keyword>
<evidence type="ECO:0000313" key="10">
    <source>
        <dbReference type="EMBL" id="MBY32495.1"/>
    </source>
</evidence>
<dbReference type="PROSITE" id="PS00028">
    <property type="entry name" value="ZINC_FINGER_C2H2_1"/>
    <property type="match status" value="2"/>
</dbReference>
<evidence type="ECO:0000256" key="5">
    <source>
        <dbReference type="ARBA" id="ARBA00022833"/>
    </source>
</evidence>
<comment type="subcellular location">
    <subcellularLocation>
        <location evidence="1">Nucleus</location>
    </subcellularLocation>
</comment>
<evidence type="ECO:0000259" key="9">
    <source>
        <dbReference type="PROSITE" id="PS50157"/>
    </source>
</evidence>
<dbReference type="AlphaFoldDB" id="A0A2S2PSY1"/>
<dbReference type="GO" id="GO:0005634">
    <property type="term" value="C:nucleus"/>
    <property type="evidence" value="ECO:0007669"/>
    <property type="project" value="UniProtKB-SubCell"/>
</dbReference>
<dbReference type="FunFam" id="3.30.160.60:FF:000065">
    <property type="entry name" value="B-cell CLL/lymphoma 6, member B"/>
    <property type="match status" value="1"/>
</dbReference>
<dbReference type="SMART" id="SM00355">
    <property type="entry name" value="ZnF_C2H2"/>
    <property type="match status" value="2"/>
</dbReference>
<proteinExistence type="predicted"/>
<dbReference type="FunFam" id="3.30.160.60:FF:000253">
    <property type="entry name" value="Crooked legs, isoform H"/>
    <property type="match status" value="1"/>
</dbReference>
<feature type="region of interest" description="Disordered" evidence="8">
    <location>
        <begin position="133"/>
        <end position="152"/>
    </location>
</feature>
<evidence type="ECO:0000256" key="7">
    <source>
        <dbReference type="PROSITE-ProRule" id="PRU00042"/>
    </source>
</evidence>
<organism evidence="10">
    <name type="scientific">Schizaphis graminum</name>
    <name type="common">Green bug aphid</name>
    <dbReference type="NCBI Taxonomy" id="13262"/>
    <lineage>
        <taxon>Eukaryota</taxon>
        <taxon>Metazoa</taxon>
        <taxon>Ecdysozoa</taxon>
        <taxon>Arthropoda</taxon>
        <taxon>Hexapoda</taxon>
        <taxon>Insecta</taxon>
        <taxon>Pterygota</taxon>
        <taxon>Neoptera</taxon>
        <taxon>Paraneoptera</taxon>
        <taxon>Hemiptera</taxon>
        <taxon>Sternorrhyncha</taxon>
        <taxon>Aphidomorpha</taxon>
        <taxon>Aphidoidea</taxon>
        <taxon>Aphididae</taxon>
        <taxon>Aphidini</taxon>
        <taxon>Schizaphis</taxon>
    </lineage>
</organism>
<evidence type="ECO:0000256" key="8">
    <source>
        <dbReference type="SAM" id="MobiDB-lite"/>
    </source>
</evidence>
<dbReference type="GO" id="GO:0000981">
    <property type="term" value="F:DNA-binding transcription factor activity, RNA polymerase II-specific"/>
    <property type="evidence" value="ECO:0007669"/>
    <property type="project" value="TreeGrafter"/>
</dbReference>
<evidence type="ECO:0000256" key="4">
    <source>
        <dbReference type="ARBA" id="ARBA00022771"/>
    </source>
</evidence>
<dbReference type="Gene3D" id="3.30.160.60">
    <property type="entry name" value="Classic Zinc Finger"/>
    <property type="match status" value="2"/>
</dbReference>
<gene>
    <name evidence="10" type="primary">ZNF34</name>
    <name evidence="10" type="ORF">g.91610</name>
</gene>
<feature type="region of interest" description="Disordered" evidence="8">
    <location>
        <begin position="93"/>
        <end position="114"/>
    </location>
</feature>
<accession>A0A2S2PSY1</accession>
<reference evidence="10" key="1">
    <citation type="submission" date="2018-04" db="EMBL/GenBank/DDBJ databases">
        <title>Transcriptome of Schizaphis graminum biotype I.</title>
        <authorList>
            <person name="Scully E.D."/>
            <person name="Geib S.M."/>
            <person name="Palmer N.A."/>
            <person name="Koch K."/>
            <person name="Bradshaw J."/>
            <person name="Heng-Moss T."/>
            <person name="Sarath G."/>
        </authorList>
    </citation>
    <scope>NUCLEOTIDE SEQUENCE</scope>
</reference>
<dbReference type="PROSITE" id="PS50157">
    <property type="entry name" value="ZINC_FINGER_C2H2_2"/>
    <property type="match status" value="2"/>
</dbReference>
<protein>
    <submittedName>
        <fullName evidence="10">Zinc finger protein</fullName>
    </submittedName>
</protein>
<feature type="domain" description="C2H2-type" evidence="9">
    <location>
        <begin position="188"/>
        <end position="215"/>
    </location>
</feature>
<feature type="region of interest" description="Disordered" evidence="8">
    <location>
        <begin position="29"/>
        <end position="55"/>
    </location>
</feature>
<dbReference type="PANTHER" id="PTHR24394:SF29">
    <property type="entry name" value="MYONEURIN"/>
    <property type="match status" value="1"/>
</dbReference>
<dbReference type="InterPro" id="IPR013087">
    <property type="entry name" value="Znf_C2H2_type"/>
</dbReference>
<dbReference type="EMBL" id="GGMR01019876">
    <property type="protein sequence ID" value="MBY32495.1"/>
    <property type="molecule type" value="Transcribed_RNA"/>
</dbReference>
<keyword evidence="5" id="KW-0862">Zinc</keyword>
<dbReference type="PANTHER" id="PTHR24394">
    <property type="entry name" value="ZINC FINGER PROTEIN"/>
    <property type="match status" value="1"/>
</dbReference>
<evidence type="ECO:0000256" key="6">
    <source>
        <dbReference type="ARBA" id="ARBA00023242"/>
    </source>
</evidence>
<sequence length="225" mass="24655">MICFAQINMTEVLKASELRVPMPPENMSINRDRSGEHHQNMDGPPQPAHAHFTPPTSVSDLELLQHRVNWGTFSDPTKVCSSLMLQLGGAAAAVGSGQGGSSGNNQTNGNNERRTHITGSSLMLQLGGAAVATAPSSASGGTQISGSSGERRTHITDSPFHCDICGKYFSRKDHFKNHVMWHTGETPHRCDYCAKTFTRKEHLVNHVRQHTGMYNLEIHFSIYFA</sequence>
<evidence type="ECO:0000256" key="2">
    <source>
        <dbReference type="ARBA" id="ARBA00022723"/>
    </source>
</evidence>
<keyword evidence="3" id="KW-0677">Repeat</keyword>
<feature type="compositionally biased region" description="Polar residues" evidence="8">
    <location>
        <begin position="134"/>
        <end position="148"/>
    </location>
</feature>
<feature type="domain" description="C2H2-type" evidence="9">
    <location>
        <begin position="160"/>
        <end position="187"/>
    </location>
</feature>